<reference evidence="1 2" key="1">
    <citation type="journal article" date="2016" name="Front. Microbiol.">
        <title>Genomic Resource of Rice Seed Associated Bacteria.</title>
        <authorList>
            <person name="Midha S."/>
            <person name="Bansal K."/>
            <person name="Sharma S."/>
            <person name="Kumar N."/>
            <person name="Patil P.P."/>
            <person name="Chaudhry V."/>
            <person name="Patil P.B."/>
        </authorList>
    </citation>
    <scope>NUCLEOTIDE SEQUENCE [LARGE SCALE GENOMIC DNA]</scope>
    <source>
        <strain evidence="1 2">NS220</strain>
    </source>
</reference>
<dbReference type="InterPro" id="IPR013325">
    <property type="entry name" value="RNA_pol_sigma_r2"/>
</dbReference>
<dbReference type="GO" id="GO:0006352">
    <property type="term" value="P:DNA-templated transcription initiation"/>
    <property type="evidence" value="ECO:0007669"/>
    <property type="project" value="InterPro"/>
</dbReference>
<organism evidence="1 2">
    <name type="scientific">Microbacterium testaceum</name>
    <name type="common">Aureobacterium testaceum</name>
    <name type="synonym">Brevibacterium testaceum</name>
    <dbReference type="NCBI Taxonomy" id="2033"/>
    <lineage>
        <taxon>Bacteria</taxon>
        <taxon>Bacillati</taxon>
        <taxon>Actinomycetota</taxon>
        <taxon>Actinomycetes</taxon>
        <taxon>Micrococcales</taxon>
        <taxon>Microbacteriaceae</taxon>
        <taxon>Microbacterium</taxon>
    </lineage>
</organism>
<accession>A0A147EW09</accession>
<sequence>MTITDMPQAKTEDADVDRLLALAVGGDRQAFGMFYDLTAGRVYALLLALTQNASRCDALLEEVYVEAWERLVGRGLPPCPAREWVSLMAHRRAALAR</sequence>
<dbReference type="EMBL" id="LDRT01000071">
    <property type="protein sequence ID" value="KTR93836.1"/>
    <property type="molecule type" value="Genomic_DNA"/>
</dbReference>
<dbReference type="Proteomes" id="UP000075025">
    <property type="component" value="Unassembled WGS sequence"/>
</dbReference>
<comment type="caution">
    <text evidence="1">The sequence shown here is derived from an EMBL/GenBank/DDBJ whole genome shotgun (WGS) entry which is preliminary data.</text>
</comment>
<dbReference type="GO" id="GO:0003700">
    <property type="term" value="F:DNA-binding transcription factor activity"/>
    <property type="evidence" value="ECO:0007669"/>
    <property type="project" value="InterPro"/>
</dbReference>
<dbReference type="Gene3D" id="1.10.1740.10">
    <property type="match status" value="1"/>
</dbReference>
<dbReference type="RefSeq" id="WP_058624101.1">
    <property type="nucleotide sequence ID" value="NZ_LDRT01000071.1"/>
</dbReference>
<proteinExistence type="predicted"/>
<dbReference type="AlphaFoldDB" id="A0A147EW09"/>
<dbReference type="OrthoDB" id="9784272at2"/>
<gene>
    <name evidence="1" type="ORF">NS220_11065</name>
</gene>
<evidence type="ECO:0000313" key="2">
    <source>
        <dbReference type="Proteomes" id="UP000075025"/>
    </source>
</evidence>
<dbReference type="SUPFAM" id="SSF88946">
    <property type="entry name" value="Sigma2 domain of RNA polymerase sigma factors"/>
    <property type="match status" value="1"/>
</dbReference>
<dbReference type="PATRIC" id="fig|2033.6.peg.3449"/>
<evidence type="ECO:0008006" key="3">
    <source>
        <dbReference type="Google" id="ProtNLM"/>
    </source>
</evidence>
<name>A0A147EW09_MICTE</name>
<evidence type="ECO:0000313" key="1">
    <source>
        <dbReference type="EMBL" id="KTR93836.1"/>
    </source>
</evidence>
<protein>
    <recommendedName>
        <fullName evidence="3">RNA polymerase sigma-70 region 2 domain-containing protein</fullName>
    </recommendedName>
</protein>